<gene>
    <name evidence="4" type="primary">LOC140004399</name>
</gene>
<reference evidence="4" key="1">
    <citation type="submission" date="2025-08" db="UniProtKB">
        <authorList>
            <consortium name="RefSeq"/>
        </authorList>
    </citation>
    <scope>IDENTIFICATION</scope>
    <source>
        <tissue evidence="4">Leaves</tissue>
    </source>
</reference>
<feature type="region of interest" description="Disordered" evidence="1">
    <location>
        <begin position="1"/>
        <end position="30"/>
    </location>
</feature>
<dbReference type="Proteomes" id="UP001652660">
    <property type="component" value="Chromosome 7c"/>
</dbReference>
<dbReference type="InterPro" id="IPR012337">
    <property type="entry name" value="RNaseH-like_sf"/>
</dbReference>
<dbReference type="PANTHER" id="PTHR32166">
    <property type="entry name" value="OSJNBA0013A04.12 PROTEIN"/>
    <property type="match status" value="1"/>
</dbReference>
<name>A0ABM4V358_COFAR</name>
<dbReference type="RefSeq" id="XP_071913969.1">
    <property type="nucleotide sequence ID" value="XM_072057868.1"/>
</dbReference>
<dbReference type="GeneID" id="140004399"/>
<dbReference type="InterPro" id="IPR007021">
    <property type="entry name" value="DUF659"/>
</dbReference>
<dbReference type="SUPFAM" id="SSF53098">
    <property type="entry name" value="Ribonuclease H-like"/>
    <property type="match status" value="1"/>
</dbReference>
<evidence type="ECO:0000256" key="1">
    <source>
        <dbReference type="SAM" id="MobiDB-lite"/>
    </source>
</evidence>
<evidence type="ECO:0000259" key="2">
    <source>
        <dbReference type="Pfam" id="PF04937"/>
    </source>
</evidence>
<dbReference type="Pfam" id="PF04937">
    <property type="entry name" value="DUF659"/>
    <property type="match status" value="1"/>
</dbReference>
<keyword evidence="3" id="KW-1185">Reference proteome</keyword>
<protein>
    <recommendedName>
        <fullName evidence="2">DUF659 domain-containing protein</fullName>
    </recommendedName>
</protein>
<proteinExistence type="predicted"/>
<evidence type="ECO:0000313" key="4">
    <source>
        <dbReference type="RefSeq" id="XP_071913969.1"/>
    </source>
</evidence>
<sequence length="408" mass="46444">MDTGTDTGSNSQSSTTGAVNSEQSASQNHRQKSDIAWKYCSVGVNSQGRRTLTCGYCFKVIAGGGIHRMKQHLAGEQGSIVPCSKGISFIKSVDAYDIVTSAENLCNLFAEIVEMVGSNNVVHLVTDNASNYKVAGSLLSERYPNICWSPCTAHCINLILKDIGEMNDVKAIVSLVSTVTVFIYNHKFTLNWLRKTTGWKEIIRPGETRFATTFIALKSLHDHKDSLQSLVTSGDYKQFLRIEKGKDVKQIVLDERFWNNCLIMVRIMGPIIRLLRICDTDERPSLGYLYEGMFRAINGIKRLFRNKERLYKPYIDIISDRWDRMLRKNLHAAAYYLNPAFQYESATFCTHPEVINGLLDYIETKVDWCNPEKLSQEIGMYRERQWSFGRKLAILTSKSDRPGYLYIF</sequence>
<feature type="domain" description="DUF659" evidence="2">
    <location>
        <begin position="80"/>
        <end position="178"/>
    </location>
</feature>
<organism evidence="3 4">
    <name type="scientific">Coffea arabica</name>
    <name type="common">Arabian coffee</name>
    <dbReference type="NCBI Taxonomy" id="13443"/>
    <lineage>
        <taxon>Eukaryota</taxon>
        <taxon>Viridiplantae</taxon>
        <taxon>Streptophyta</taxon>
        <taxon>Embryophyta</taxon>
        <taxon>Tracheophyta</taxon>
        <taxon>Spermatophyta</taxon>
        <taxon>Magnoliopsida</taxon>
        <taxon>eudicotyledons</taxon>
        <taxon>Gunneridae</taxon>
        <taxon>Pentapetalae</taxon>
        <taxon>asterids</taxon>
        <taxon>lamiids</taxon>
        <taxon>Gentianales</taxon>
        <taxon>Rubiaceae</taxon>
        <taxon>Ixoroideae</taxon>
        <taxon>Gardenieae complex</taxon>
        <taxon>Bertiereae - Coffeeae clade</taxon>
        <taxon>Coffeeae</taxon>
        <taxon>Coffea</taxon>
    </lineage>
</organism>
<feature type="compositionally biased region" description="Polar residues" evidence="1">
    <location>
        <begin position="1"/>
        <end position="28"/>
    </location>
</feature>
<evidence type="ECO:0000313" key="3">
    <source>
        <dbReference type="Proteomes" id="UP001652660"/>
    </source>
</evidence>
<accession>A0ABM4V358</accession>
<dbReference type="PANTHER" id="PTHR32166:SF121">
    <property type="entry name" value="DUF659 DOMAIN-CONTAINING PROTEIN"/>
    <property type="match status" value="1"/>
</dbReference>